<organism evidence="1 2">
    <name type="scientific">Halorarum halophilum</name>
    <dbReference type="NCBI Taxonomy" id="2743090"/>
    <lineage>
        <taxon>Archaea</taxon>
        <taxon>Methanobacteriati</taxon>
        <taxon>Methanobacteriota</taxon>
        <taxon>Stenosarchaea group</taxon>
        <taxon>Halobacteria</taxon>
        <taxon>Halobacteriales</taxon>
        <taxon>Haloferacaceae</taxon>
        <taxon>Halorarum</taxon>
    </lineage>
</organism>
<dbReference type="AlphaFoldDB" id="A0A7D5GPG7"/>
<proteinExistence type="predicted"/>
<dbReference type="EMBL" id="CP058531">
    <property type="protein sequence ID" value="QLG29844.1"/>
    <property type="molecule type" value="Genomic_DNA"/>
</dbReference>
<geneLocation type="plasmid" evidence="1 2">
    <name>unnamed2</name>
</geneLocation>
<reference evidence="1 2" key="1">
    <citation type="submission" date="2020-07" db="EMBL/GenBank/DDBJ databases">
        <title>Gai3-2, isolated from salt lake.</title>
        <authorList>
            <person name="Cui H."/>
            <person name="Shi X."/>
        </authorList>
    </citation>
    <scope>NUCLEOTIDE SEQUENCE [LARGE SCALE GENOMIC DNA]</scope>
    <source>
        <strain evidence="1 2">Gai3-2</strain>
        <plasmid evidence="1 2">unnamed2</plasmid>
    </source>
</reference>
<dbReference type="KEGG" id="halg:HUG10_19735"/>
<protein>
    <submittedName>
        <fullName evidence="1">Uncharacterized protein</fullName>
    </submittedName>
</protein>
<keyword evidence="1" id="KW-0614">Plasmid</keyword>
<gene>
    <name evidence="1" type="ORF">HUG10_19735</name>
</gene>
<keyword evidence="2" id="KW-1185">Reference proteome</keyword>
<name>A0A7D5GPG7_9EURY</name>
<dbReference type="Proteomes" id="UP000509750">
    <property type="component" value="Plasmid unnamed2"/>
</dbReference>
<sequence>MIVASNIAFHYRDTEVPGFIDKRLLELSTALLAQLAEACSVPVLVTACSAAEDGYTEIVREYADWELHAAETSQGISYSGEDFTTEVYWGDGYMQTTIPYWVRLLGVLGEEEQVFESPGQYAEVGLDVWG</sequence>
<evidence type="ECO:0000313" key="2">
    <source>
        <dbReference type="Proteomes" id="UP000509750"/>
    </source>
</evidence>
<accession>A0A7D5GPG7</accession>
<dbReference type="RefSeq" id="WP_179171418.1">
    <property type="nucleotide sequence ID" value="NZ_CP058531.1"/>
</dbReference>
<dbReference type="OrthoDB" id="344599at2157"/>
<dbReference type="GeneID" id="56031114"/>
<evidence type="ECO:0000313" key="1">
    <source>
        <dbReference type="EMBL" id="QLG29844.1"/>
    </source>
</evidence>